<dbReference type="AlphaFoldDB" id="A0A919W1D3"/>
<evidence type="ECO:0000313" key="2">
    <source>
        <dbReference type="EMBL" id="GIM83332.1"/>
    </source>
</evidence>
<reference evidence="2" key="1">
    <citation type="submission" date="2021-03" db="EMBL/GenBank/DDBJ databases">
        <title>Whole genome shotgun sequence of Actinoplanes consettensis NBRC 14913.</title>
        <authorList>
            <person name="Komaki H."/>
            <person name="Tamura T."/>
        </authorList>
    </citation>
    <scope>NUCLEOTIDE SEQUENCE</scope>
    <source>
        <strain evidence="2">NBRC 14913</strain>
    </source>
</reference>
<accession>A0A919W1D3</accession>
<sequence length="67" mass="7334">MFVFEHESLMHRNDAKARNTKYNAGNTATSAATHRTAVAPPERGNQADRCGRMIGGAARSFDELVDI</sequence>
<feature type="region of interest" description="Disordered" evidence="1">
    <location>
        <begin position="15"/>
        <end position="50"/>
    </location>
</feature>
<gene>
    <name evidence="2" type="ORF">Aco04nite_86010</name>
</gene>
<protein>
    <submittedName>
        <fullName evidence="2">Uncharacterized protein</fullName>
    </submittedName>
</protein>
<evidence type="ECO:0000313" key="3">
    <source>
        <dbReference type="Proteomes" id="UP000680865"/>
    </source>
</evidence>
<proteinExistence type="predicted"/>
<dbReference type="Proteomes" id="UP000680865">
    <property type="component" value="Unassembled WGS sequence"/>
</dbReference>
<keyword evidence="3" id="KW-1185">Reference proteome</keyword>
<comment type="caution">
    <text evidence="2">The sequence shown here is derived from an EMBL/GenBank/DDBJ whole genome shotgun (WGS) entry which is preliminary data.</text>
</comment>
<organism evidence="2 3">
    <name type="scientific">Winogradskya consettensis</name>
    <dbReference type="NCBI Taxonomy" id="113560"/>
    <lineage>
        <taxon>Bacteria</taxon>
        <taxon>Bacillati</taxon>
        <taxon>Actinomycetota</taxon>
        <taxon>Actinomycetes</taxon>
        <taxon>Micromonosporales</taxon>
        <taxon>Micromonosporaceae</taxon>
        <taxon>Winogradskya</taxon>
    </lineage>
</organism>
<feature type="compositionally biased region" description="Polar residues" evidence="1">
    <location>
        <begin position="20"/>
        <end position="33"/>
    </location>
</feature>
<evidence type="ECO:0000256" key="1">
    <source>
        <dbReference type="SAM" id="MobiDB-lite"/>
    </source>
</evidence>
<dbReference type="EMBL" id="BOQP01000055">
    <property type="protein sequence ID" value="GIM83332.1"/>
    <property type="molecule type" value="Genomic_DNA"/>
</dbReference>
<name>A0A919W1D3_9ACTN</name>